<evidence type="ECO:0000313" key="2">
    <source>
        <dbReference type="EMBL" id="KAK8394220.1"/>
    </source>
</evidence>
<feature type="compositionally biased region" description="Low complexity" evidence="1">
    <location>
        <begin position="1"/>
        <end position="21"/>
    </location>
</feature>
<gene>
    <name evidence="2" type="ORF">O3P69_006421</name>
</gene>
<name>A0AAW0U3D7_SCYPA</name>
<accession>A0AAW0U3D7</accession>
<dbReference type="AlphaFoldDB" id="A0AAW0U3D7"/>
<comment type="caution">
    <text evidence="2">The sequence shown here is derived from an EMBL/GenBank/DDBJ whole genome shotgun (WGS) entry which is preliminary data.</text>
</comment>
<keyword evidence="3" id="KW-1185">Reference proteome</keyword>
<dbReference type="Proteomes" id="UP001487740">
    <property type="component" value="Unassembled WGS sequence"/>
</dbReference>
<sequence length="78" mass="8072">MPRDAAPSLPHPSSAPFSSPRPARHRATHGPVPARSQIVCHEACVATLVPHLLPGRAADAGHALLCTLVGDSVKTALK</sequence>
<evidence type="ECO:0000313" key="3">
    <source>
        <dbReference type="Proteomes" id="UP001487740"/>
    </source>
</evidence>
<feature type="region of interest" description="Disordered" evidence="1">
    <location>
        <begin position="1"/>
        <end position="32"/>
    </location>
</feature>
<evidence type="ECO:0000256" key="1">
    <source>
        <dbReference type="SAM" id="MobiDB-lite"/>
    </source>
</evidence>
<reference evidence="2 3" key="1">
    <citation type="submission" date="2023-03" db="EMBL/GenBank/DDBJ databases">
        <title>High-quality genome of Scylla paramamosain provides insights in environmental adaptation.</title>
        <authorList>
            <person name="Zhang L."/>
        </authorList>
    </citation>
    <scope>NUCLEOTIDE SEQUENCE [LARGE SCALE GENOMIC DNA]</scope>
    <source>
        <strain evidence="2">LZ_2023a</strain>
        <tissue evidence="2">Muscle</tissue>
    </source>
</reference>
<protein>
    <submittedName>
        <fullName evidence="2">Uncharacterized protein</fullName>
    </submittedName>
</protein>
<proteinExistence type="predicted"/>
<organism evidence="2 3">
    <name type="scientific">Scylla paramamosain</name>
    <name type="common">Mud crab</name>
    <dbReference type="NCBI Taxonomy" id="85552"/>
    <lineage>
        <taxon>Eukaryota</taxon>
        <taxon>Metazoa</taxon>
        <taxon>Ecdysozoa</taxon>
        <taxon>Arthropoda</taxon>
        <taxon>Crustacea</taxon>
        <taxon>Multicrustacea</taxon>
        <taxon>Malacostraca</taxon>
        <taxon>Eumalacostraca</taxon>
        <taxon>Eucarida</taxon>
        <taxon>Decapoda</taxon>
        <taxon>Pleocyemata</taxon>
        <taxon>Brachyura</taxon>
        <taxon>Eubrachyura</taxon>
        <taxon>Portunoidea</taxon>
        <taxon>Portunidae</taxon>
        <taxon>Portuninae</taxon>
        <taxon>Scylla</taxon>
    </lineage>
</organism>
<dbReference type="EMBL" id="JARAKH010000019">
    <property type="protein sequence ID" value="KAK8394220.1"/>
    <property type="molecule type" value="Genomic_DNA"/>
</dbReference>